<dbReference type="InterPro" id="IPR027417">
    <property type="entry name" value="P-loop_NTPase"/>
</dbReference>
<dbReference type="KEGG" id="lhb:D1010_05850"/>
<evidence type="ECO:0000313" key="1">
    <source>
        <dbReference type="EMBL" id="QFR23002.1"/>
    </source>
</evidence>
<dbReference type="Pfam" id="PF03237">
    <property type="entry name" value="Terminase_6N"/>
    <property type="match status" value="1"/>
</dbReference>
<evidence type="ECO:0000313" key="2">
    <source>
        <dbReference type="Proteomes" id="UP000326779"/>
    </source>
</evidence>
<proteinExistence type="predicted"/>
<accession>A0A5P8M3B9</accession>
<dbReference type="NCBIfam" id="TIGR01547">
    <property type="entry name" value="phage_term_2"/>
    <property type="match status" value="1"/>
</dbReference>
<reference evidence="1 2" key="1">
    <citation type="submission" date="2019-10" db="EMBL/GenBank/DDBJ databases">
        <title>The completed genome of Lactobacillus harbinensis M1.</title>
        <authorList>
            <person name="Zheng Y."/>
        </authorList>
    </citation>
    <scope>NUCLEOTIDE SEQUENCE [LARGE SCALE GENOMIC DNA]</scope>
    <source>
        <strain evidence="1 2">M1</strain>
    </source>
</reference>
<dbReference type="InterPro" id="IPR006437">
    <property type="entry name" value="Phage_terminase_lsu"/>
</dbReference>
<dbReference type="Gene3D" id="3.30.420.280">
    <property type="match status" value="1"/>
</dbReference>
<dbReference type="AlphaFoldDB" id="A0A5P8M3B9"/>
<dbReference type="EMBL" id="CP045143">
    <property type="protein sequence ID" value="QFR23002.1"/>
    <property type="molecule type" value="Genomic_DNA"/>
</dbReference>
<dbReference type="Proteomes" id="UP000326779">
    <property type="component" value="Chromosome"/>
</dbReference>
<protein>
    <submittedName>
        <fullName evidence="1">PBSX family phage terminase large subunit</fullName>
    </submittedName>
</protein>
<gene>
    <name evidence="1" type="ORF">D1010_05850</name>
</gene>
<organism evidence="1 2">
    <name type="scientific">Schleiferilactobacillus harbinensis</name>
    <dbReference type="NCBI Taxonomy" id="304207"/>
    <lineage>
        <taxon>Bacteria</taxon>
        <taxon>Bacillati</taxon>
        <taxon>Bacillota</taxon>
        <taxon>Bacilli</taxon>
        <taxon>Lactobacillales</taxon>
        <taxon>Lactobacillaceae</taxon>
        <taxon>Schleiferilactobacillus</taxon>
    </lineage>
</organism>
<name>A0A5P8M3B9_9LACO</name>
<dbReference type="RefSeq" id="WP_152260460.1">
    <property type="nucleotide sequence ID" value="NZ_CP045143.1"/>
</dbReference>
<sequence>MQLMINRRPRQTVTFKFQPFSRRQMQVLSWWRYPATKDKYMVIADGSIRAGKTVVMSMSFVLWSMHTFDRKQFGMAGKTIGSLRRNVVGPLKQMLASRGFHLRDNRAENMITISRGGKENYYYLFGGKDESSQDLVQGLTTAGFFFDEVALMPESFVNQATARNSETGAKLWFNCNPAGPFHWFKVQWIDRIQQRNALRLHFLMTDNPSMDLETRQRYESQYSGVFYKRYIQGLWVMAEGIIYSNFNQETMVVDLPADTVYEQDAVSIDYGTMNATAFKRWSLYQGVWYSTDEYYYSGRDSETNTQLSDEQYADELEQFYKRNGLEKSAVPVILDPSAKSFKVALKQRGFRVRNAKNNVLDGIRSEMSLMDEGKIKWSSKCVNTFREMNSYIWDEKAADRGEDKPVKQHDHACDADRYMVETVIVPYFKRSYFWHGR</sequence>
<dbReference type="Gene3D" id="3.40.50.300">
    <property type="entry name" value="P-loop containing nucleotide triphosphate hydrolases"/>
    <property type="match status" value="1"/>
</dbReference>